<name>A0A9Q3K619_9BASI</name>
<gene>
    <name evidence="1" type="ORF">O181_114351</name>
</gene>
<protein>
    <submittedName>
        <fullName evidence="1">Uncharacterized protein</fullName>
    </submittedName>
</protein>
<accession>A0A9Q3K619</accession>
<keyword evidence="2" id="KW-1185">Reference proteome</keyword>
<comment type="caution">
    <text evidence="1">The sequence shown here is derived from an EMBL/GenBank/DDBJ whole genome shotgun (WGS) entry which is preliminary data.</text>
</comment>
<dbReference type="EMBL" id="AVOT02094583">
    <property type="protein sequence ID" value="MBW0574636.1"/>
    <property type="molecule type" value="Genomic_DNA"/>
</dbReference>
<proteinExistence type="predicted"/>
<sequence length="98" mass="11152">MLLHPVDPLNNRLISGKKKLFWTSTSSLELFEKRQLAAVASVEHCCSRRMTAEGRPSKSIVHEMVPLWDDSILSTSDKLRIVAQHVLYQHGVPDEDQQ</sequence>
<dbReference type="OrthoDB" id="2228at2759"/>
<dbReference type="Proteomes" id="UP000765509">
    <property type="component" value="Unassembled WGS sequence"/>
</dbReference>
<dbReference type="AlphaFoldDB" id="A0A9Q3K619"/>
<evidence type="ECO:0000313" key="2">
    <source>
        <dbReference type="Proteomes" id="UP000765509"/>
    </source>
</evidence>
<evidence type="ECO:0000313" key="1">
    <source>
        <dbReference type="EMBL" id="MBW0574636.1"/>
    </source>
</evidence>
<reference evidence="1" key="1">
    <citation type="submission" date="2021-03" db="EMBL/GenBank/DDBJ databases">
        <title>Draft genome sequence of rust myrtle Austropuccinia psidii MF-1, a brazilian biotype.</title>
        <authorList>
            <person name="Quecine M.C."/>
            <person name="Pachon D.M.R."/>
            <person name="Bonatelli M.L."/>
            <person name="Correr F.H."/>
            <person name="Franceschini L.M."/>
            <person name="Leite T.F."/>
            <person name="Margarido G.R.A."/>
            <person name="Almeida C.A."/>
            <person name="Ferrarezi J.A."/>
            <person name="Labate C.A."/>
        </authorList>
    </citation>
    <scope>NUCLEOTIDE SEQUENCE</scope>
    <source>
        <strain evidence="1">MF-1</strain>
    </source>
</reference>
<organism evidence="1 2">
    <name type="scientific">Austropuccinia psidii MF-1</name>
    <dbReference type="NCBI Taxonomy" id="1389203"/>
    <lineage>
        <taxon>Eukaryota</taxon>
        <taxon>Fungi</taxon>
        <taxon>Dikarya</taxon>
        <taxon>Basidiomycota</taxon>
        <taxon>Pucciniomycotina</taxon>
        <taxon>Pucciniomycetes</taxon>
        <taxon>Pucciniales</taxon>
        <taxon>Sphaerophragmiaceae</taxon>
        <taxon>Austropuccinia</taxon>
    </lineage>
</organism>
<dbReference type="Gene3D" id="1.25.40.60">
    <property type="match status" value="1"/>
</dbReference>